<organism evidence="6 7">
    <name type="scientific">Lymnaea stagnalis</name>
    <name type="common">Great pond snail</name>
    <name type="synonym">Helix stagnalis</name>
    <dbReference type="NCBI Taxonomy" id="6523"/>
    <lineage>
        <taxon>Eukaryota</taxon>
        <taxon>Metazoa</taxon>
        <taxon>Spiralia</taxon>
        <taxon>Lophotrochozoa</taxon>
        <taxon>Mollusca</taxon>
        <taxon>Gastropoda</taxon>
        <taxon>Heterobranchia</taxon>
        <taxon>Euthyneura</taxon>
        <taxon>Panpulmonata</taxon>
        <taxon>Hygrophila</taxon>
        <taxon>Lymnaeoidea</taxon>
        <taxon>Lymnaeidae</taxon>
        <taxon>Lymnaea</taxon>
    </lineage>
</organism>
<protein>
    <recommendedName>
        <fullName evidence="5">AIG1-type G domain-containing protein</fullName>
    </recommendedName>
</protein>
<dbReference type="Gene3D" id="3.40.50.300">
    <property type="entry name" value="P-loop containing nucleotide triphosphate hydrolases"/>
    <property type="match status" value="1"/>
</dbReference>
<dbReference type="InterPro" id="IPR027417">
    <property type="entry name" value="P-loop_NTPase"/>
</dbReference>
<dbReference type="Proteomes" id="UP001497497">
    <property type="component" value="Unassembled WGS sequence"/>
</dbReference>
<name>A0AAV2HQ92_LYMST</name>
<evidence type="ECO:0000313" key="7">
    <source>
        <dbReference type="Proteomes" id="UP001497497"/>
    </source>
</evidence>
<dbReference type="EMBL" id="CAXITT010000212">
    <property type="protein sequence ID" value="CAL1535857.1"/>
    <property type="molecule type" value="Genomic_DNA"/>
</dbReference>
<dbReference type="InterPro" id="IPR006703">
    <property type="entry name" value="G_AIG1"/>
</dbReference>
<dbReference type="GO" id="GO:0005525">
    <property type="term" value="F:GTP binding"/>
    <property type="evidence" value="ECO:0007669"/>
    <property type="project" value="UniProtKB-KW"/>
</dbReference>
<dbReference type="PANTHER" id="PTHR10903">
    <property type="entry name" value="GTPASE, IMAP FAMILY MEMBER-RELATED"/>
    <property type="match status" value="1"/>
</dbReference>
<evidence type="ECO:0000256" key="1">
    <source>
        <dbReference type="ARBA" id="ARBA00008535"/>
    </source>
</evidence>
<comment type="similarity">
    <text evidence="1">Belongs to the TRAFAC class TrmE-Era-EngA-EngB-Septin-like GTPase superfamily. AIG1/Toc34/Toc159-like paraseptin GTPase family. IAN subfamily.</text>
</comment>
<evidence type="ECO:0000313" key="6">
    <source>
        <dbReference type="EMBL" id="CAL1535857.1"/>
    </source>
</evidence>
<keyword evidence="3" id="KW-0342">GTP-binding</keyword>
<keyword evidence="7" id="KW-1185">Reference proteome</keyword>
<dbReference type="InterPro" id="IPR045058">
    <property type="entry name" value="GIMA/IAN/Toc"/>
</dbReference>
<comment type="caution">
    <text evidence="6">The sequence shown here is derived from an EMBL/GenBank/DDBJ whole genome shotgun (WGS) entry which is preliminary data.</text>
</comment>
<dbReference type="PANTHER" id="PTHR10903:SF184">
    <property type="entry name" value="GTP-BINDING PROTEIN A"/>
    <property type="match status" value="1"/>
</dbReference>
<feature type="coiled-coil region" evidence="4">
    <location>
        <begin position="221"/>
        <end position="248"/>
    </location>
</feature>
<dbReference type="Pfam" id="PF04548">
    <property type="entry name" value="AIG1"/>
    <property type="match status" value="1"/>
</dbReference>
<feature type="coiled-coil region" evidence="4">
    <location>
        <begin position="448"/>
        <end position="475"/>
    </location>
</feature>
<dbReference type="AlphaFoldDB" id="A0AAV2HQ92"/>
<evidence type="ECO:0000256" key="2">
    <source>
        <dbReference type="ARBA" id="ARBA00022741"/>
    </source>
</evidence>
<sequence length="559" mass="62893">MSAPITLMMIGLTGVGKSATVNQILGEKKCIEGDSGESVTSACQVERVKYKDRDVTLVDTPGVMDTAVDGDEALTKTYEEMREALDKCQETGWKALCLVIKFGERFTEEIKKGLYILKLVFGEDFLEMNCVVIVTHGDLFDKKYKGKKSFLDWCREEGGDLGELFRSCSYRCVLFRNETTSAHEKEIQMNELITQVNLLKESYTNSKFNENMKGHNRLKLEAELETLLECVNKKILELEREVDDEFAKEGNEECLTMLKGQASEIEDELNDRDENVFYKSGEESLLKDPKSRIRSILTVLDKRIRVTKLVEEIKGNIQTLRKSISEKGKAKCDVNVVFDLKLEFQNFLDKYCKKHSLNLLDIDSSRRRDESMGSDKKIFLNKQDLVLFKDIELQSHILKNQLARLKHNVVTDRIHVLDRQVKEILPTETNKKIPDKIKSDAIELLKALDEDDEDIKNKEEALDRIIKKAEHVNNKCSQSKTGEHLETAIGVTGGVLAVGSLTASVVKTLATCSKAAGVAKTTGCSISNAAKMSKPCRALFSTGSAASLVVTFKKFLTPK</sequence>
<keyword evidence="4" id="KW-0175">Coiled coil</keyword>
<dbReference type="PROSITE" id="PS51720">
    <property type="entry name" value="G_AIG1"/>
    <property type="match status" value="1"/>
</dbReference>
<feature type="domain" description="AIG1-type G" evidence="5">
    <location>
        <begin position="2"/>
        <end position="217"/>
    </location>
</feature>
<dbReference type="SUPFAM" id="SSF52540">
    <property type="entry name" value="P-loop containing nucleoside triphosphate hydrolases"/>
    <property type="match status" value="1"/>
</dbReference>
<evidence type="ECO:0000256" key="3">
    <source>
        <dbReference type="ARBA" id="ARBA00023134"/>
    </source>
</evidence>
<gene>
    <name evidence="6" type="ORF">GSLYS_00009817001</name>
</gene>
<reference evidence="6 7" key="1">
    <citation type="submission" date="2024-04" db="EMBL/GenBank/DDBJ databases">
        <authorList>
            <consortium name="Genoscope - CEA"/>
            <person name="William W."/>
        </authorList>
    </citation>
    <scope>NUCLEOTIDE SEQUENCE [LARGE SCALE GENOMIC DNA]</scope>
</reference>
<evidence type="ECO:0000259" key="5">
    <source>
        <dbReference type="PROSITE" id="PS51720"/>
    </source>
</evidence>
<proteinExistence type="inferred from homology"/>
<keyword evidence="2" id="KW-0547">Nucleotide-binding</keyword>
<accession>A0AAV2HQ92</accession>
<evidence type="ECO:0000256" key="4">
    <source>
        <dbReference type="SAM" id="Coils"/>
    </source>
</evidence>